<dbReference type="RefSeq" id="WP_075080287.1">
    <property type="nucleotide sequence ID" value="NZ_BDCO01000002.1"/>
</dbReference>
<name>A0A146GAP0_TERSA</name>
<proteinExistence type="predicted"/>
<protein>
    <submittedName>
        <fullName evidence="2">Verru_Chthon cassette protein C</fullName>
    </submittedName>
</protein>
<reference evidence="3" key="1">
    <citation type="journal article" date="2017" name="Genome Announc.">
        <title>Draft Genome Sequence of Terrimicrobium sacchariphilum NM-5T, a Facultative Anaerobic Soil Bacterium of the Class Spartobacteria.</title>
        <authorList>
            <person name="Qiu Y.L."/>
            <person name="Tourlousse D.M."/>
            <person name="Matsuura N."/>
            <person name="Ohashi A."/>
            <person name="Sekiguchi Y."/>
        </authorList>
    </citation>
    <scope>NUCLEOTIDE SEQUENCE [LARGE SCALE GENOMIC DNA]</scope>
    <source>
        <strain evidence="3">NM-5</strain>
    </source>
</reference>
<keyword evidence="1" id="KW-0472">Membrane</keyword>
<keyword evidence="3" id="KW-1185">Reference proteome</keyword>
<dbReference type="OrthoDB" id="183821at2"/>
<feature type="transmembrane region" description="Helical" evidence="1">
    <location>
        <begin position="15"/>
        <end position="38"/>
    </location>
</feature>
<evidence type="ECO:0000256" key="1">
    <source>
        <dbReference type="SAM" id="Phobius"/>
    </source>
</evidence>
<evidence type="ECO:0000313" key="3">
    <source>
        <dbReference type="Proteomes" id="UP000076023"/>
    </source>
</evidence>
<accession>A0A146GAP0</accession>
<dbReference type="STRING" id="690879.TSACC_23107"/>
<dbReference type="EMBL" id="BDCO01000002">
    <property type="protein sequence ID" value="GAT34675.1"/>
    <property type="molecule type" value="Genomic_DNA"/>
</dbReference>
<gene>
    <name evidence="2" type="ORF">TSACC_23107</name>
</gene>
<comment type="caution">
    <text evidence="2">The sequence shown here is derived from an EMBL/GenBank/DDBJ whole genome shotgun (WGS) entry which is preliminary data.</text>
</comment>
<sequence>MPYSTPIVATRKASAFTLVELLAATAVFIVLLGIILAVTNSISATIRHATSGIEAQSASRTGFDLMNRYLSQATLNPYWDYDNPLAPTVYLRQSDLQFIIRQNKQKASYGQEVYFVTPEAYSKDSTLRATRGLMNACSAFVRFGSSKDFQPSGVGNEKFRYRLMFGLQPTEDLSVFNKPARTSNQTESAYRAAIQQYWNAAAWLTPISDSDSKPAVTPLIDNVIALIVWPRLSSAEDATGQELTTDYSYNSQDNAMTIPQPITANQLPPVIDITMIVISEASAARLDRGSSTAPQEIESALAGKFTQVEKYQDDIAQVSKALSDKGIEFKIFSTALPLRESKWSRSQ</sequence>
<dbReference type="Proteomes" id="UP000076023">
    <property type="component" value="Unassembled WGS sequence"/>
</dbReference>
<dbReference type="AlphaFoldDB" id="A0A146GAP0"/>
<dbReference type="InParanoid" id="A0A146GAP0"/>
<evidence type="ECO:0000313" key="2">
    <source>
        <dbReference type="EMBL" id="GAT34675.1"/>
    </source>
</evidence>
<keyword evidence="1" id="KW-0812">Transmembrane</keyword>
<organism evidence="2 3">
    <name type="scientific">Terrimicrobium sacchariphilum</name>
    <dbReference type="NCBI Taxonomy" id="690879"/>
    <lineage>
        <taxon>Bacteria</taxon>
        <taxon>Pseudomonadati</taxon>
        <taxon>Verrucomicrobiota</taxon>
        <taxon>Terrimicrobiia</taxon>
        <taxon>Terrimicrobiales</taxon>
        <taxon>Terrimicrobiaceae</taxon>
        <taxon>Terrimicrobium</taxon>
    </lineage>
</organism>
<keyword evidence="1" id="KW-1133">Transmembrane helix</keyword>